<protein>
    <submittedName>
        <fullName evidence="1">Uncharacterized protein</fullName>
    </submittedName>
</protein>
<accession>A0A316FXL6</accession>
<comment type="caution">
    <text evidence="1">The sequence shown here is derived from an EMBL/GenBank/DDBJ whole genome shotgun (WGS) entry which is preliminary data.</text>
</comment>
<evidence type="ECO:0000313" key="1">
    <source>
        <dbReference type="EMBL" id="PWK52280.1"/>
    </source>
</evidence>
<keyword evidence="2" id="KW-1185">Reference proteome</keyword>
<sequence>MPATGPVKQPGMRSRVTLGWYLLNAIPAGDDP</sequence>
<name>A0A316FXL6_9ACTN</name>
<dbReference type="EMBL" id="QGGR01000001">
    <property type="protein sequence ID" value="PWK52280.1"/>
    <property type="molecule type" value="Genomic_DNA"/>
</dbReference>
<proteinExistence type="predicted"/>
<reference evidence="1 2" key="1">
    <citation type="submission" date="2018-05" db="EMBL/GenBank/DDBJ databases">
        <title>Genomic Encyclopedia of Archaeal and Bacterial Type Strains, Phase II (KMG-II): from individual species to whole genera.</title>
        <authorList>
            <person name="Goeker M."/>
        </authorList>
    </citation>
    <scope>NUCLEOTIDE SEQUENCE [LARGE SCALE GENOMIC DNA]</scope>
    <source>
        <strain evidence="1 2">DSM 45184</strain>
    </source>
</reference>
<dbReference type="Proteomes" id="UP000245697">
    <property type="component" value="Unassembled WGS sequence"/>
</dbReference>
<organism evidence="1 2">
    <name type="scientific">Actinoplanes xinjiangensis</name>
    <dbReference type="NCBI Taxonomy" id="512350"/>
    <lineage>
        <taxon>Bacteria</taxon>
        <taxon>Bacillati</taxon>
        <taxon>Actinomycetota</taxon>
        <taxon>Actinomycetes</taxon>
        <taxon>Micromonosporales</taxon>
        <taxon>Micromonosporaceae</taxon>
        <taxon>Actinoplanes</taxon>
    </lineage>
</organism>
<gene>
    <name evidence="1" type="ORF">BC793_101289</name>
</gene>
<dbReference type="AlphaFoldDB" id="A0A316FXL6"/>
<evidence type="ECO:0000313" key="2">
    <source>
        <dbReference type="Proteomes" id="UP000245697"/>
    </source>
</evidence>